<dbReference type="InterPro" id="IPR016039">
    <property type="entry name" value="Thiolase-like"/>
</dbReference>
<dbReference type="Pfam" id="PF02801">
    <property type="entry name" value="Ketoacyl-synt_C"/>
    <property type="match status" value="1"/>
</dbReference>
<evidence type="ECO:0000259" key="5">
    <source>
        <dbReference type="Pfam" id="PF02801"/>
    </source>
</evidence>
<gene>
    <name evidence="6" type="ORF">HYG85_19270</name>
</gene>
<dbReference type="InterPro" id="IPR014031">
    <property type="entry name" value="Ketoacyl_synth_C"/>
</dbReference>
<dbReference type="Proteomes" id="UP000677305">
    <property type="component" value="Chromosome"/>
</dbReference>
<dbReference type="PANTHER" id="PTHR11712">
    <property type="entry name" value="POLYKETIDE SYNTHASE-RELATED"/>
    <property type="match status" value="1"/>
</dbReference>
<proteinExistence type="inferred from homology"/>
<name>A0A8J8SDY0_9FIRM</name>
<feature type="domain" description="Beta-ketoacyl synthase C-terminal" evidence="5">
    <location>
        <begin position="232"/>
        <end position="344"/>
    </location>
</feature>
<protein>
    <submittedName>
        <fullName evidence="6">Uncharacterized protein</fullName>
    </submittedName>
</protein>
<dbReference type="InterPro" id="IPR000794">
    <property type="entry name" value="Beta-ketoacyl_synthase"/>
</dbReference>
<dbReference type="RefSeq" id="WP_212691049.1">
    <property type="nucleotide sequence ID" value="NZ_CP058561.1"/>
</dbReference>
<dbReference type="Gene3D" id="3.40.47.10">
    <property type="match status" value="1"/>
</dbReference>
<dbReference type="GO" id="GO:0006633">
    <property type="term" value="P:fatty acid biosynthetic process"/>
    <property type="evidence" value="ECO:0007669"/>
    <property type="project" value="TreeGrafter"/>
</dbReference>
<reference evidence="6 7" key="1">
    <citation type="submission" date="2020-07" db="EMBL/GenBank/DDBJ databases">
        <title>Vallitalea guaymasensis genome.</title>
        <authorList>
            <person name="Postec A."/>
        </authorList>
    </citation>
    <scope>NUCLEOTIDE SEQUENCE [LARGE SCALE GENOMIC DNA]</scope>
    <source>
        <strain evidence="6 7">Ra1766G1</strain>
    </source>
</reference>
<evidence type="ECO:0000313" key="6">
    <source>
        <dbReference type="EMBL" id="QUH30941.1"/>
    </source>
</evidence>
<dbReference type="SUPFAM" id="SSF53901">
    <property type="entry name" value="Thiolase-like"/>
    <property type="match status" value="2"/>
</dbReference>
<evidence type="ECO:0000259" key="4">
    <source>
        <dbReference type="Pfam" id="PF00109"/>
    </source>
</evidence>
<dbReference type="EMBL" id="CP058561">
    <property type="protein sequence ID" value="QUH30941.1"/>
    <property type="molecule type" value="Genomic_DNA"/>
</dbReference>
<keyword evidence="7" id="KW-1185">Reference proteome</keyword>
<evidence type="ECO:0000256" key="3">
    <source>
        <dbReference type="RuleBase" id="RU003694"/>
    </source>
</evidence>
<feature type="domain" description="Beta-ketoacyl synthase-like N-terminal" evidence="4">
    <location>
        <begin position="8"/>
        <end position="220"/>
    </location>
</feature>
<evidence type="ECO:0000313" key="7">
    <source>
        <dbReference type="Proteomes" id="UP000677305"/>
    </source>
</evidence>
<comment type="similarity">
    <text evidence="1 3">Belongs to the thiolase-like superfamily. Beta-ketoacyl-ACP synthases family.</text>
</comment>
<dbReference type="AlphaFoldDB" id="A0A8J8SDY0"/>
<dbReference type="GO" id="GO:0004315">
    <property type="term" value="F:3-oxoacyl-[acyl-carrier-protein] synthase activity"/>
    <property type="evidence" value="ECO:0007669"/>
    <property type="project" value="TreeGrafter"/>
</dbReference>
<dbReference type="Pfam" id="PF00109">
    <property type="entry name" value="ketoacyl-synt"/>
    <property type="match status" value="1"/>
</dbReference>
<keyword evidence="2 3" id="KW-0808">Transferase</keyword>
<dbReference type="InterPro" id="IPR014030">
    <property type="entry name" value="Ketoacyl_synth_N"/>
</dbReference>
<accession>A0A8J8SDY0</accession>
<dbReference type="PANTHER" id="PTHR11712:SF336">
    <property type="entry name" value="3-OXOACYL-[ACYL-CARRIER-PROTEIN] SYNTHASE, MITOCHONDRIAL"/>
    <property type="match status" value="1"/>
</dbReference>
<evidence type="ECO:0000256" key="1">
    <source>
        <dbReference type="ARBA" id="ARBA00008467"/>
    </source>
</evidence>
<dbReference type="KEGG" id="vgu:HYG85_19270"/>
<sequence length="387" mass="43209">MNSSIYVTGVDVITPMTNNFDEFKDQLYDTCSDNIYKQQIDLSELETPFYRKTRRMNRTSVAAFISSTQAYRNRGLDQIEYDPYDIGTIYSTFSASLDSTLNVLDTVYTKGINNVSPIIFAATVGNSCIAGVTMEYKLKGTSMHLQSSNPIGYSYNSLKNGNTDMIFCGSYDCYIDNILDYYNNLPFTNNNGSGDCSPYSVEPRGIYLKEALVTLIIEKADSKYVTDETILCEICGIGVHRKSTEKNDGLYTFENKEFQEAMDSALKNAQVSAKEIDCIVSAAGEHPTIDHSEAIAIKNCFEKNPPVISIKGIFGDTLGCNLNMNIAAAICILQKQEIPKVFNCGEDIDSININRQNTKDNYKYVLVNGYSEYGSVMSVILRCHKKH</sequence>
<organism evidence="6 7">
    <name type="scientific">Vallitalea guaymasensis</name>
    <dbReference type="NCBI Taxonomy" id="1185412"/>
    <lineage>
        <taxon>Bacteria</taxon>
        <taxon>Bacillati</taxon>
        <taxon>Bacillota</taxon>
        <taxon>Clostridia</taxon>
        <taxon>Lachnospirales</taxon>
        <taxon>Vallitaleaceae</taxon>
        <taxon>Vallitalea</taxon>
    </lineage>
</organism>
<evidence type="ECO:0000256" key="2">
    <source>
        <dbReference type="ARBA" id="ARBA00022679"/>
    </source>
</evidence>